<name>A0A367R627_NOSPU</name>
<gene>
    <name evidence="1" type="ORF">A6769_29480</name>
</gene>
<reference evidence="1 2" key="1">
    <citation type="submission" date="2016-04" db="EMBL/GenBank/DDBJ databases">
        <authorList>
            <person name="Evans L.H."/>
            <person name="Alamgir A."/>
            <person name="Owens N."/>
            <person name="Weber N.D."/>
            <person name="Virtaneva K."/>
            <person name="Barbian K."/>
            <person name="Babar A."/>
            <person name="Rosenke K."/>
        </authorList>
    </citation>
    <scope>NUCLEOTIDE SEQUENCE [LARGE SCALE GENOMIC DNA]</scope>
    <source>
        <strain evidence="1">NIES-2108</strain>
    </source>
</reference>
<dbReference type="Proteomes" id="UP000252085">
    <property type="component" value="Unassembled WGS sequence"/>
</dbReference>
<protein>
    <submittedName>
        <fullName evidence="1">Uncharacterized protein</fullName>
    </submittedName>
</protein>
<comment type="caution">
    <text evidence="1">The sequence shown here is derived from an EMBL/GenBank/DDBJ whole genome shotgun (WGS) entry which is preliminary data.</text>
</comment>
<evidence type="ECO:0000313" key="1">
    <source>
        <dbReference type="EMBL" id="RCJ31948.1"/>
    </source>
</evidence>
<dbReference type="EMBL" id="LXQE01000170">
    <property type="protein sequence ID" value="RCJ31948.1"/>
    <property type="molecule type" value="Genomic_DNA"/>
</dbReference>
<dbReference type="AlphaFoldDB" id="A0A367R627"/>
<evidence type="ECO:0000313" key="2">
    <source>
        <dbReference type="Proteomes" id="UP000252085"/>
    </source>
</evidence>
<organism evidence="1 2">
    <name type="scientific">Nostoc punctiforme NIES-2108</name>
    <dbReference type="NCBI Taxonomy" id="1356359"/>
    <lineage>
        <taxon>Bacteria</taxon>
        <taxon>Bacillati</taxon>
        <taxon>Cyanobacteriota</taxon>
        <taxon>Cyanophyceae</taxon>
        <taxon>Nostocales</taxon>
        <taxon>Nostocaceae</taxon>
        <taxon>Nostoc</taxon>
    </lineage>
</organism>
<sequence length="97" mass="11294">MLVAEYAEAKNYTSRLFALLKILCFSYKQRLSHQIPNKERIYSSNPLFDCGGFLKNRFKSRLLTKKFLVERRMALSQPSFTHLATVEEFNERALATG</sequence>
<accession>A0A367R627</accession>
<proteinExistence type="predicted"/>